<accession>A0ABQ1IZN9</accession>
<comment type="caution">
    <text evidence="1">The sequence shown here is derived from an EMBL/GenBank/DDBJ whole genome shotgun (WGS) entry which is preliminary data.</text>
</comment>
<dbReference type="EMBL" id="BMDZ01000065">
    <property type="protein sequence ID" value="GGB56135.1"/>
    <property type="molecule type" value="Genomic_DNA"/>
</dbReference>
<proteinExistence type="predicted"/>
<reference evidence="2" key="1">
    <citation type="journal article" date="2019" name="Int. J. Syst. Evol. Microbiol.">
        <title>The Global Catalogue of Microorganisms (GCM) 10K type strain sequencing project: providing services to taxonomists for standard genome sequencing and annotation.</title>
        <authorList>
            <consortium name="The Broad Institute Genomics Platform"/>
            <consortium name="The Broad Institute Genome Sequencing Center for Infectious Disease"/>
            <person name="Wu L."/>
            <person name="Ma J."/>
        </authorList>
    </citation>
    <scope>NUCLEOTIDE SEQUENCE [LARGE SCALE GENOMIC DNA]</scope>
    <source>
        <strain evidence="2">CGMCC 1.10188</strain>
    </source>
</reference>
<evidence type="ECO:0008006" key="3">
    <source>
        <dbReference type="Google" id="ProtNLM"/>
    </source>
</evidence>
<name>A0ABQ1IZN9_9PROT</name>
<evidence type="ECO:0000313" key="2">
    <source>
        <dbReference type="Proteomes" id="UP000603352"/>
    </source>
</evidence>
<protein>
    <recommendedName>
        <fullName evidence="3">Exonuclease domain-containing protein</fullName>
    </recommendedName>
</protein>
<dbReference type="Proteomes" id="UP000603352">
    <property type="component" value="Unassembled WGS sequence"/>
</dbReference>
<gene>
    <name evidence="1" type="ORF">GCM10011505_41330</name>
</gene>
<organism evidence="1 2">
    <name type="scientific">Tistrella bauzanensis</name>
    <dbReference type="NCBI Taxonomy" id="657419"/>
    <lineage>
        <taxon>Bacteria</taxon>
        <taxon>Pseudomonadati</taxon>
        <taxon>Pseudomonadota</taxon>
        <taxon>Alphaproteobacteria</taxon>
        <taxon>Geminicoccales</taxon>
        <taxon>Geminicoccaceae</taxon>
        <taxon>Tistrella</taxon>
    </lineage>
</organism>
<keyword evidence="2" id="KW-1185">Reference proteome</keyword>
<sequence length="185" mass="20069">MMRILSVDAETNGLYGAPFAIGMVVRDTHGADWQFIARCPIDGDIDPWVEQHVLPALSGVAVTHPTDDALLADFWQAYRSEVDDATAAGETLICVAHCASPVESGLFRRCVEVDPAARQFQAPFPLHDVASMLLMAREDPLSVRDFLARHAITVPFDGAAHHPLFDAWTALLATEALLAGRPLSP</sequence>
<evidence type="ECO:0000313" key="1">
    <source>
        <dbReference type="EMBL" id="GGB56135.1"/>
    </source>
</evidence>